<dbReference type="GO" id="GO:0030288">
    <property type="term" value="C:outer membrane-bounded periplasmic space"/>
    <property type="evidence" value="ECO:0007669"/>
    <property type="project" value="TreeGrafter"/>
</dbReference>
<dbReference type="Pfam" id="PF03572">
    <property type="entry name" value="Peptidase_S41"/>
    <property type="match status" value="1"/>
</dbReference>
<dbReference type="InterPro" id="IPR004447">
    <property type="entry name" value="Peptidase_S41A"/>
</dbReference>
<reference evidence="6" key="1">
    <citation type="submission" date="2018-05" db="EMBL/GenBank/DDBJ databases">
        <authorList>
            <person name="Lanie J.A."/>
            <person name="Ng W.-L."/>
            <person name="Kazmierczak K.M."/>
            <person name="Andrzejewski T.M."/>
            <person name="Davidsen T.M."/>
            <person name="Wayne K.J."/>
            <person name="Tettelin H."/>
            <person name="Glass J.I."/>
            <person name="Rusch D."/>
            <person name="Podicherti R."/>
            <person name="Tsui H.-C.T."/>
            <person name="Winkler M.E."/>
        </authorList>
    </citation>
    <scope>NUCLEOTIDE SEQUENCE</scope>
</reference>
<dbReference type="Gene3D" id="3.30.750.44">
    <property type="match status" value="1"/>
</dbReference>
<dbReference type="SUPFAM" id="SSF52096">
    <property type="entry name" value="ClpP/crotonase"/>
    <property type="match status" value="1"/>
</dbReference>
<dbReference type="InterPro" id="IPR001478">
    <property type="entry name" value="PDZ"/>
</dbReference>
<dbReference type="SUPFAM" id="SSF50156">
    <property type="entry name" value="PDZ domain-like"/>
    <property type="match status" value="1"/>
</dbReference>
<dbReference type="FunFam" id="2.30.42.10:FF:000063">
    <property type="entry name" value="Peptidase, S41 family"/>
    <property type="match status" value="1"/>
</dbReference>
<dbReference type="PANTHER" id="PTHR32060:SF30">
    <property type="entry name" value="CARBOXY-TERMINAL PROCESSING PROTEASE CTPA"/>
    <property type="match status" value="1"/>
</dbReference>
<dbReference type="Pfam" id="PF17820">
    <property type="entry name" value="PDZ_6"/>
    <property type="match status" value="1"/>
</dbReference>
<proteinExistence type="inferred from homology"/>
<evidence type="ECO:0000256" key="4">
    <source>
        <dbReference type="ARBA" id="ARBA00022825"/>
    </source>
</evidence>
<dbReference type="GO" id="GO:0008236">
    <property type="term" value="F:serine-type peptidase activity"/>
    <property type="evidence" value="ECO:0007669"/>
    <property type="project" value="UniProtKB-KW"/>
</dbReference>
<dbReference type="GO" id="GO:0006508">
    <property type="term" value="P:proteolysis"/>
    <property type="evidence" value="ECO:0007669"/>
    <property type="project" value="UniProtKB-KW"/>
</dbReference>
<dbReference type="Gene3D" id="3.90.226.10">
    <property type="entry name" value="2-enoyl-CoA Hydratase, Chain A, domain 1"/>
    <property type="match status" value="1"/>
</dbReference>
<dbReference type="CDD" id="cd07560">
    <property type="entry name" value="Peptidase_S41_CPP"/>
    <property type="match status" value="1"/>
</dbReference>
<dbReference type="NCBIfam" id="TIGR00225">
    <property type="entry name" value="prc"/>
    <property type="match status" value="1"/>
</dbReference>
<organism evidence="6">
    <name type="scientific">marine metagenome</name>
    <dbReference type="NCBI Taxonomy" id="408172"/>
    <lineage>
        <taxon>unclassified sequences</taxon>
        <taxon>metagenomes</taxon>
        <taxon>ecological metagenomes</taxon>
    </lineage>
</organism>
<dbReference type="PANTHER" id="PTHR32060">
    <property type="entry name" value="TAIL-SPECIFIC PROTEASE"/>
    <property type="match status" value="1"/>
</dbReference>
<keyword evidence="2" id="KW-0645">Protease</keyword>
<feature type="domain" description="PDZ" evidence="5">
    <location>
        <begin position="46"/>
        <end position="126"/>
    </location>
</feature>
<accession>A0A381QTT0</accession>
<dbReference type="SMART" id="SM00228">
    <property type="entry name" value="PDZ"/>
    <property type="match status" value="1"/>
</dbReference>
<evidence type="ECO:0000259" key="5">
    <source>
        <dbReference type="PROSITE" id="PS50106"/>
    </source>
</evidence>
<sequence>MTVYKYLVTEYIHELDIPQLTSKIINSMLENFDPYTEYYEEKDLEDLNIKTTGEFSGVGLQIYIYEDKLTVVGPIEGSPAFRAGIFTGDQITHIDGVATDGMELKDSTNKIRGKKGTDVVLTIRKPITEEVHDYTINRDIIVVKDIPYYGMIDPAVGYLRITNFSENTPREVNNAFLSLMNQGTENIIIDLRDNPGGLLSSSLDVLDLMLPKDLEMVSTKGRGGKILKKFRSLNRALLPQDIDITVLINEGSASASEIVAGVLQDHDRAVIVGSPSFGKGLVQSVIAINNSSALKITNSKYYIPSGRTLQKREYIDKELLTDKAAIEDSLFTTKAGRKVFGGGGIAPDVLVENKEAYPLAVSILRNGGFFLFVQQTSDQYDSLDAVANDLTLMNKFADFIQENDIAGYVDGKGDLDKAKEKLIKEDEPKNIFLNNAFNVIENQIKKSQTAMLDDEKDFIRKMLLGEFAFYYDGDKGRYEFLLQGDKTVQKSLEILLDNALYSSILTAPEEQQIASTEN</sequence>
<keyword evidence="4" id="KW-0720">Serine protease</keyword>
<dbReference type="CDD" id="cd06782">
    <property type="entry name" value="cpPDZ_CPP-like"/>
    <property type="match status" value="1"/>
</dbReference>
<dbReference type="AlphaFoldDB" id="A0A381QTT0"/>
<dbReference type="InterPro" id="IPR036034">
    <property type="entry name" value="PDZ_sf"/>
</dbReference>
<dbReference type="InterPro" id="IPR041489">
    <property type="entry name" value="PDZ_6"/>
</dbReference>
<keyword evidence="3" id="KW-0378">Hydrolase</keyword>
<name>A0A381QTT0_9ZZZZ</name>
<protein>
    <recommendedName>
        <fullName evidence="5">PDZ domain-containing protein</fullName>
    </recommendedName>
</protein>
<dbReference type="GO" id="GO:0007165">
    <property type="term" value="P:signal transduction"/>
    <property type="evidence" value="ECO:0007669"/>
    <property type="project" value="TreeGrafter"/>
</dbReference>
<gene>
    <name evidence="6" type="ORF">METZ01_LOCUS34843</name>
</gene>
<dbReference type="InterPro" id="IPR005151">
    <property type="entry name" value="Tail-specific_protease"/>
</dbReference>
<dbReference type="PROSITE" id="PS50106">
    <property type="entry name" value="PDZ"/>
    <property type="match status" value="1"/>
</dbReference>
<comment type="similarity">
    <text evidence="1">Belongs to the peptidase S41A family.</text>
</comment>
<evidence type="ECO:0000256" key="2">
    <source>
        <dbReference type="ARBA" id="ARBA00022670"/>
    </source>
</evidence>
<dbReference type="GO" id="GO:0004175">
    <property type="term" value="F:endopeptidase activity"/>
    <property type="evidence" value="ECO:0007669"/>
    <property type="project" value="TreeGrafter"/>
</dbReference>
<evidence type="ECO:0000256" key="3">
    <source>
        <dbReference type="ARBA" id="ARBA00022801"/>
    </source>
</evidence>
<dbReference type="EMBL" id="UINC01001486">
    <property type="protein sequence ID" value="SUZ81989.1"/>
    <property type="molecule type" value="Genomic_DNA"/>
</dbReference>
<evidence type="ECO:0000313" key="6">
    <source>
        <dbReference type="EMBL" id="SUZ81989.1"/>
    </source>
</evidence>
<evidence type="ECO:0000256" key="1">
    <source>
        <dbReference type="ARBA" id="ARBA00009179"/>
    </source>
</evidence>
<dbReference type="Gene3D" id="2.30.42.10">
    <property type="match status" value="1"/>
</dbReference>
<dbReference type="InterPro" id="IPR029045">
    <property type="entry name" value="ClpP/crotonase-like_dom_sf"/>
</dbReference>
<dbReference type="SMART" id="SM00245">
    <property type="entry name" value="TSPc"/>
    <property type="match status" value="1"/>
</dbReference>